<dbReference type="InterPro" id="IPR019458">
    <property type="entry name" value="Est1-like_N"/>
</dbReference>
<feature type="region of interest" description="Disordered" evidence="2">
    <location>
        <begin position="1193"/>
        <end position="1217"/>
    </location>
</feature>
<dbReference type="STRING" id="763406.A0A1E3NH92"/>
<sequence>MASDPTVMRRALAPAPEATQTMSVQDIDSIINTHKASIREILASTSTMADPSLLQGALSFCHSKFTAYIVDSLATEYREQVSAAGEEKDKDSASASDNVELNFNLESAHSVGNIVDRVWIEIHHPAIKYFQSTFYQLNKNLKDHGNNVANTNSRQYSGNKSSKYNLSGGSSQSFVEYRKLFDRFVKFIAKAYEFYFFILKSILNTYDLTIYIPVKKLCSTLKISLDSVSDAKDTRLPLPDSNHLVSSIVYLTHKCVLFIGDLSRYRTLIAKTYLPSTSISKEDNNNYSKSIELYKLSLLILPSLGDPYNHIAIIDNLKDDKFNVVYNFIRASLTSSPLTIAYSNLLNLLSKHPRTNSILRKFEHLNSLDRNTITKNDRLGLLKAQFLILFNYNLLPNKWRLKPGYLISGHSISLIENDFYYLLSTLDFHKQIFNDFYFKQFVILTGGFELLIDSSNLDDPKLGHSPEIISDYLSFMFRYMETFLKICIFICDDNKKDSKEAKDSSDNTSEKDDITQNFSMSFSTSLLPVIRLLLCWFNEREIARFYLQNSNEVSYLLATLINRLIKYFDEQKVDLVMELMSMRKEANITFDSILTLKPVRQRLFKEDVALREFKPVNYLLTDFNDAHLYRKDPESVLALIGELPEFSTAVETKDKKDKNSLVGVSTKINDNLLRLVAIIVLGKKLILENTNDIKWVDEINDADIDKTESKSHKFLGSLIIPKQVNLEIIEQVIPKVSNSNNGSSSAINSKSKDQNHKQTRKKKSDNPRSNNTPNNMSYAYAGSSFSTFGAAQPESFERFDKFKRNKSANKISVGRSQSSMASSSDSIVAGLATPGNTNDDLAKLKRPQTSPEFKIKFGDDSQSSHSQYVDMVASIVNEESDSRNKTFKSDRNNLKNKSREASSLNSNDLAVGNIGITKVNSVPPTEMSVNEYPENNNNGHTNGNYREGKLSNVNLPLERDYERGYTTYFNQWDSVKGKAASHEQNAENGTADQKAGEPIVNKGGSGNGDMDQMNLISQMSQINLMNQINMNQFSFNPMNQYGQIGGHFNPMEMNPVSLPNIHEGFNMNSMGVNNVNMNRLNNNINSIGHMNNMNSINGMNNMSLNHVSNMPPVSLDTMNNIGMNNIVGMGMSNIGNMGMNMNDIPSMSNLHTFGNLSNLNSLNGNLMGLNNNMAMPRIGGLANNLDMNNINSSSVFNDSTESDGSINNGNSKNKQQK</sequence>
<dbReference type="InterPro" id="IPR018834">
    <property type="entry name" value="DNA/RNA-bd_Est1-type"/>
</dbReference>
<proteinExistence type="predicted"/>
<evidence type="ECO:0000256" key="1">
    <source>
        <dbReference type="RuleBase" id="RU369098"/>
    </source>
</evidence>
<dbReference type="InterPro" id="IPR045153">
    <property type="entry name" value="Est1/Ebs1-like"/>
</dbReference>
<feature type="region of interest" description="Disordered" evidence="2">
    <location>
        <begin position="810"/>
        <end position="844"/>
    </location>
</feature>
<dbReference type="GO" id="GO:0070034">
    <property type="term" value="F:telomerase RNA binding"/>
    <property type="evidence" value="ECO:0007669"/>
    <property type="project" value="TreeGrafter"/>
</dbReference>
<dbReference type="OrthoDB" id="69928at2759"/>
<feature type="region of interest" description="Disordered" evidence="2">
    <location>
        <begin position="919"/>
        <end position="948"/>
    </location>
</feature>
<feature type="compositionally biased region" description="Low complexity" evidence="2">
    <location>
        <begin position="738"/>
        <end position="749"/>
    </location>
</feature>
<feature type="compositionally biased region" description="Low complexity" evidence="2">
    <location>
        <begin position="812"/>
        <end position="826"/>
    </location>
</feature>
<dbReference type="RefSeq" id="XP_019016602.1">
    <property type="nucleotide sequence ID" value="XM_019161825.1"/>
</dbReference>
<dbReference type="Pfam" id="PF10373">
    <property type="entry name" value="EST1_DNA_bind"/>
    <property type="match status" value="1"/>
</dbReference>
<keyword evidence="6" id="KW-1185">Reference proteome</keyword>
<feature type="region of interest" description="Disordered" evidence="2">
    <location>
        <begin position="879"/>
        <end position="906"/>
    </location>
</feature>
<evidence type="ECO:0000313" key="5">
    <source>
        <dbReference type="EMBL" id="ODQ45489.1"/>
    </source>
</evidence>
<dbReference type="AlphaFoldDB" id="A0A1E3NH92"/>
<dbReference type="PANTHER" id="PTHR15696:SF0">
    <property type="entry name" value="TELOMERASE-BINDING PROTEIN EST1A"/>
    <property type="match status" value="1"/>
</dbReference>
<evidence type="ECO:0000259" key="4">
    <source>
        <dbReference type="Pfam" id="PF10374"/>
    </source>
</evidence>
<feature type="region of interest" description="Disordered" evidence="2">
    <location>
        <begin position="979"/>
        <end position="998"/>
    </location>
</feature>
<feature type="domain" description="Telomerase activating protein Est1-like N-terminal" evidence="4">
    <location>
        <begin position="114"/>
        <end position="269"/>
    </location>
</feature>
<dbReference type="SUPFAM" id="SSF48452">
    <property type="entry name" value="TPR-like"/>
    <property type="match status" value="1"/>
</dbReference>
<accession>A0A1E3NH92</accession>
<organism evidence="5 6">
    <name type="scientific">Pichia membranifaciens NRRL Y-2026</name>
    <dbReference type="NCBI Taxonomy" id="763406"/>
    <lineage>
        <taxon>Eukaryota</taxon>
        <taxon>Fungi</taxon>
        <taxon>Dikarya</taxon>
        <taxon>Ascomycota</taxon>
        <taxon>Saccharomycotina</taxon>
        <taxon>Pichiomycetes</taxon>
        <taxon>Pichiales</taxon>
        <taxon>Pichiaceae</taxon>
        <taxon>Pichia</taxon>
    </lineage>
</organism>
<keyword evidence="1" id="KW-0539">Nucleus</keyword>
<keyword evidence="1" id="KW-0866">Nonsense-mediated mRNA decay</keyword>
<feature type="compositionally biased region" description="Basic and acidic residues" evidence="2">
    <location>
        <begin position="880"/>
        <end position="900"/>
    </location>
</feature>
<dbReference type="GO" id="GO:0005697">
    <property type="term" value="C:telomerase holoenzyme complex"/>
    <property type="evidence" value="ECO:0007669"/>
    <property type="project" value="TreeGrafter"/>
</dbReference>
<dbReference type="EMBL" id="KV454005">
    <property type="protein sequence ID" value="ODQ45489.1"/>
    <property type="molecule type" value="Genomic_DNA"/>
</dbReference>
<feature type="domain" description="DNA/RNA-binding" evidence="3">
    <location>
        <begin position="290"/>
        <end position="618"/>
    </location>
</feature>
<comment type="subcellular location">
    <subcellularLocation>
        <location evidence="1">Nucleus</location>
    </subcellularLocation>
</comment>
<feature type="compositionally biased region" description="Low complexity" evidence="2">
    <location>
        <begin position="930"/>
        <end position="945"/>
    </location>
</feature>
<dbReference type="GO" id="GO:0042162">
    <property type="term" value="F:telomeric DNA binding"/>
    <property type="evidence" value="ECO:0007669"/>
    <property type="project" value="TreeGrafter"/>
</dbReference>
<comment type="function">
    <text evidence="1">Plays a role in nonsense-mediated mRNA decay.</text>
</comment>
<gene>
    <name evidence="5" type="ORF">PICMEDRAFT_17959</name>
</gene>
<dbReference type="GeneID" id="30178512"/>
<dbReference type="PANTHER" id="PTHR15696">
    <property type="entry name" value="SMG-7 SUPPRESSOR WITH MORPHOLOGICAL EFFECT ON GENITALIA PROTEIN 7"/>
    <property type="match status" value="1"/>
</dbReference>
<name>A0A1E3NH92_9ASCO</name>
<evidence type="ECO:0000256" key="2">
    <source>
        <dbReference type="SAM" id="MobiDB-lite"/>
    </source>
</evidence>
<feature type="region of interest" description="Disordered" evidence="2">
    <location>
        <begin position="738"/>
        <end position="778"/>
    </location>
</feature>
<dbReference type="Proteomes" id="UP000094455">
    <property type="component" value="Unassembled WGS sequence"/>
</dbReference>
<evidence type="ECO:0000313" key="6">
    <source>
        <dbReference type="Proteomes" id="UP000094455"/>
    </source>
</evidence>
<dbReference type="Pfam" id="PF10374">
    <property type="entry name" value="EST1"/>
    <property type="match status" value="1"/>
</dbReference>
<protein>
    <recommendedName>
        <fullName evidence="1">Nonsense-mediated mRNA decay factor</fullName>
    </recommendedName>
</protein>
<dbReference type="GO" id="GO:0000184">
    <property type="term" value="P:nuclear-transcribed mRNA catabolic process, nonsense-mediated decay"/>
    <property type="evidence" value="ECO:0007669"/>
    <property type="project" value="UniProtKB-KW"/>
</dbReference>
<reference evidence="5 6" key="1">
    <citation type="journal article" date="2016" name="Proc. Natl. Acad. Sci. U.S.A.">
        <title>Comparative genomics of biotechnologically important yeasts.</title>
        <authorList>
            <person name="Riley R."/>
            <person name="Haridas S."/>
            <person name="Wolfe K.H."/>
            <person name="Lopes M.R."/>
            <person name="Hittinger C.T."/>
            <person name="Goeker M."/>
            <person name="Salamov A.A."/>
            <person name="Wisecaver J.H."/>
            <person name="Long T.M."/>
            <person name="Calvey C.H."/>
            <person name="Aerts A.L."/>
            <person name="Barry K.W."/>
            <person name="Choi C."/>
            <person name="Clum A."/>
            <person name="Coughlan A.Y."/>
            <person name="Deshpande S."/>
            <person name="Douglass A.P."/>
            <person name="Hanson S.J."/>
            <person name="Klenk H.-P."/>
            <person name="LaButti K.M."/>
            <person name="Lapidus A."/>
            <person name="Lindquist E.A."/>
            <person name="Lipzen A.M."/>
            <person name="Meier-Kolthoff J.P."/>
            <person name="Ohm R.A."/>
            <person name="Otillar R.P."/>
            <person name="Pangilinan J.L."/>
            <person name="Peng Y."/>
            <person name="Rokas A."/>
            <person name="Rosa C.A."/>
            <person name="Scheuner C."/>
            <person name="Sibirny A.A."/>
            <person name="Slot J.C."/>
            <person name="Stielow J.B."/>
            <person name="Sun H."/>
            <person name="Kurtzman C.P."/>
            <person name="Blackwell M."/>
            <person name="Grigoriev I.V."/>
            <person name="Jeffries T.W."/>
        </authorList>
    </citation>
    <scope>NUCLEOTIDE SEQUENCE [LARGE SCALE GENOMIC DNA]</scope>
    <source>
        <strain evidence="5 6">NRRL Y-2026</strain>
    </source>
</reference>
<evidence type="ECO:0000259" key="3">
    <source>
        <dbReference type="Pfam" id="PF10373"/>
    </source>
</evidence>
<dbReference type="InterPro" id="IPR011990">
    <property type="entry name" value="TPR-like_helical_dom_sf"/>
</dbReference>
<dbReference type="Gene3D" id="1.25.40.10">
    <property type="entry name" value="Tetratricopeptide repeat domain"/>
    <property type="match status" value="1"/>
</dbReference>
<feature type="compositionally biased region" description="Polar residues" evidence="2">
    <location>
        <begin position="767"/>
        <end position="778"/>
    </location>
</feature>